<reference evidence="1" key="1">
    <citation type="submission" date="2020-06" db="EMBL/GenBank/DDBJ databases">
        <authorList>
            <person name="Li T."/>
            <person name="Hu X."/>
            <person name="Zhang T."/>
            <person name="Song X."/>
            <person name="Zhang H."/>
            <person name="Dai N."/>
            <person name="Sheng W."/>
            <person name="Hou X."/>
            <person name="Wei L."/>
        </authorList>
    </citation>
    <scope>NUCLEOTIDE SEQUENCE</scope>
    <source>
        <strain evidence="1">KEN1</strain>
        <tissue evidence="1">Leaf</tissue>
    </source>
</reference>
<gene>
    <name evidence="1" type="ORF">Slati_0400000</name>
</gene>
<dbReference type="EMBL" id="JACGWN010000002">
    <property type="protein sequence ID" value="KAL0457728.1"/>
    <property type="molecule type" value="Genomic_DNA"/>
</dbReference>
<evidence type="ECO:0000313" key="1">
    <source>
        <dbReference type="EMBL" id="KAL0457728.1"/>
    </source>
</evidence>
<comment type="caution">
    <text evidence="1">The sequence shown here is derived from an EMBL/GenBank/DDBJ whole genome shotgun (WGS) entry which is preliminary data.</text>
</comment>
<organism evidence="1">
    <name type="scientific">Sesamum latifolium</name>
    <dbReference type="NCBI Taxonomy" id="2727402"/>
    <lineage>
        <taxon>Eukaryota</taxon>
        <taxon>Viridiplantae</taxon>
        <taxon>Streptophyta</taxon>
        <taxon>Embryophyta</taxon>
        <taxon>Tracheophyta</taxon>
        <taxon>Spermatophyta</taxon>
        <taxon>Magnoliopsida</taxon>
        <taxon>eudicotyledons</taxon>
        <taxon>Gunneridae</taxon>
        <taxon>Pentapetalae</taxon>
        <taxon>asterids</taxon>
        <taxon>lamiids</taxon>
        <taxon>Lamiales</taxon>
        <taxon>Pedaliaceae</taxon>
        <taxon>Sesamum</taxon>
    </lineage>
</organism>
<reference evidence="1" key="2">
    <citation type="journal article" date="2024" name="Plant">
        <title>Genomic evolution and insights into agronomic trait innovations of Sesamum species.</title>
        <authorList>
            <person name="Miao H."/>
            <person name="Wang L."/>
            <person name="Qu L."/>
            <person name="Liu H."/>
            <person name="Sun Y."/>
            <person name="Le M."/>
            <person name="Wang Q."/>
            <person name="Wei S."/>
            <person name="Zheng Y."/>
            <person name="Lin W."/>
            <person name="Duan Y."/>
            <person name="Cao H."/>
            <person name="Xiong S."/>
            <person name="Wang X."/>
            <person name="Wei L."/>
            <person name="Li C."/>
            <person name="Ma Q."/>
            <person name="Ju M."/>
            <person name="Zhao R."/>
            <person name="Li G."/>
            <person name="Mu C."/>
            <person name="Tian Q."/>
            <person name="Mei H."/>
            <person name="Zhang T."/>
            <person name="Gao T."/>
            <person name="Zhang H."/>
        </authorList>
    </citation>
    <scope>NUCLEOTIDE SEQUENCE</scope>
    <source>
        <strain evidence="1">KEN1</strain>
    </source>
</reference>
<accession>A0AAW2XUU0</accession>
<protein>
    <submittedName>
        <fullName evidence="1">Uncharacterized protein</fullName>
    </submittedName>
</protein>
<sequence>MEVEGALIHVPVCFTARVRGSPMRRGRGKRRAARRGLLSRKKGKRACYSGGMLRVLSGKVTVAISGMTNQTYYQWRLRCSPVDRHDTSSVELSGFGVLLDSLCAE</sequence>
<proteinExistence type="predicted"/>
<dbReference type="AlphaFoldDB" id="A0AAW2XUU0"/>
<name>A0AAW2XUU0_9LAMI</name>